<keyword evidence="4" id="KW-1185">Reference proteome</keyword>
<dbReference type="Gene3D" id="1.10.10.10">
    <property type="entry name" value="Winged helix-like DNA-binding domain superfamily/Winged helix DNA-binding domain"/>
    <property type="match status" value="1"/>
</dbReference>
<dbReference type="InterPro" id="IPR005149">
    <property type="entry name" value="Tscrpt_reg_PadR_N"/>
</dbReference>
<feature type="domain" description="Transcription regulator PadR N-terminal" evidence="2">
    <location>
        <begin position="7"/>
        <end position="81"/>
    </location>
</feature>
<feature type="region of interest" description="Disordered" evidence="1">
    <location>
        <begin position="180"/>
        <end position="208"/>
    </location>
</feature>
<accession>A0ABW1K8F5</accession>
<dbReference type="InterPro" id="IPR036390">
    <property type="entry name" value="WH_DNA-bd_sf"/>
</dbReference>
<evidence type="ECO:0000256" key="1">
    <source>
        <dbReference type="SAM" id="MobiDB-lite"/>
    </source>
</evidence>
<dbReference type="Pfam" id="PF03551">
    <property type="entry name" value="PadR"/>
    <property type="match status" value="1"/>
</dbReference>
<evidence type="ECO:0000259" key="2">
    <source>
        <dbReference type="Pfam" id="PF03551"/>
    </source>
</evidence>
<organism evidence="3 4">
    <name type="scientific">Plantactinospora solaniradicis</name>
    <dbReference type="NCBI Taxonomy" id="1723736"/>
    <lineage>
        <taxon>Bacteria</taxon>
        <taxon>Bacillati</taxon>
        <taxon>Actinomycetota</taxon>
        <taxon>Actinomycetes</taxon>
        <taxon>Micromonosporales</taxon>
        <taxon>Micromonosporaceae</taxon>
        <taxon>Plantactinospora</taxon>
    </lineage>
</organism>
<dbReference type="RefSeq" id="WP_377420094.1">
    <property type="nucleotide sequence ID" value="NZ_JBHSPR010000008.1"/>
</dbReference>
<dbReference type="Proteomes" id="UP001596203">
    <property type="component" value="Unassembled WGS sequence"/>
</dbReference>
<proteinExistence type="predicted"/>
<evidence type="ECO:0000313" key="4">
    <source>
        <dbReference type="Proteomes" id="UP001596203"/>
    </source>
</evidence>
<evidence type="ECO:0000313" key="3">
    <source>
        <dbReference type="EMBL" id="MFC6016568.1"/>
    </source>
</evidence>
<reference evidence="4" key="1">
    <citation type="journal article" date="2019" name="Int. J. Syst. Evol. Microbiol.">
        <title>The Global Catalogue of Microorganisms (GCM) 10K type strain sequencing project: providing services to taxonomists for standard genome sequencing and annotation.</title>
        <authorList>
            <consortium name="The Broad Institute Genomics Platform"/>
            <consortium name="The Broad Institute Genome Sequencing Center for Infectious Disease"/>
            <person name="Wu L."/>
            <person name="Ma J."/>
        </authorList>
    </citation>
    <scope>NUCLEOTIDE SEQUENCE [LARGE SCALE GENOMIC DNA]</scope>
    <source>
        <strain evidence="4">ZS-35-S2</strain>
    </source>
</reference>
<gene>
    <name evidence="3" type="ORF">ACFP2T_10185</name>
</gene>
<comment type="caution">
    <text evidence="3">The sequence shown here is derived from an EMBL/GenBank/DDBJ whole genome shotgun (WGS) entry which is preliminary data.</text>
</comment>
<dbReference type="InterPro" id="IPR036388">
    <property type="entry name" value="WH-like_DNA-bd_sf"/>
</dbReference>
<dbReference type="SUPFAM" id="SSF46785">
    <property type="entry name" value="Winged helix' DNA-binding domain"/>
    <property type="match status" value="1"/>
</dbReference>
<protein>
    <submittedName>
        <fullName evidence="3">PadR family transcriptional regulator</fullName>
    </submittedName>
</protein>
<dbReference type="PANTHER" id="PTHR43252">
    <property type="entry name" value="TRANSCRIPTIONAL REGULATOR YQJI"/>
    <property type="match status" value="1"/>
</dbReference>
<sequence length="208" mass="22332">MAIQHAVLALLADRPSYGYELKGAFETAVGPQWGQLNIGHLYQILDRLGRDGLVVTERHPQPVKPDRRMHAITPAGQAELARWLAEPSPRSGGFRDDFFLKITAAARSGSAQVLRTVLANQRGYLLRELRNLGTLRRDADDPVVGLLLSAAGRHVEADLAFLEDAEAALLDGDRVRLPARRAAPADPAGGTLADPIGNSPDPSLAQGA</sequence>
<dbReference type="EMBL" id="JBHSPR010000008">
    <property type="protein sequence ID" value="MFC6016568.1"/>
    <property type="molecule type" value="Genomic_DNA"/>
</dbReference>
<name>A0ABW1K8F5_9ACTN</name>
<dbReference type="PANTHER" id="PTHR43252:SF2">
    <property type="entry name" value="TRANSCRIPTION REGULATOR, PADR-LIKE FAMILY"/>
    <property type="match status" value="1"/>
</dbReference>